<feature type="domain" description="Pyridoxamine 5'-phosphate oxidase N-terminal" evidence="2">
    <location>
        <begin position="2"/>
        <end position="121"/>
    </location>
</feature>
<accession>A0ABT0FNG4</accession>
<dbReference type="PANTHER" id="PTHR35176">
    <property type="entry name" value="HEME OXYGENASE HI_0854-RELATED"/>
    <property type="match status" value="1"/>
</dbReference>
<organism evidence="3 4">
    <name type="scientific">Actinomadura luzonensis</name>
    <dbReference type="NCBI Taxonomy" id="2805427"/>
    <lineage>
        <taxon>Bacteria</taxon>
        <taxon>Bacillati</taxon>
        <taxon>Actinomycetota</taxon>
        <taxon>Actinomycetes</taxon>
        <taxon>Streptosporangiales</taxon>
        <taxon>Thermomonosporaceae</taxon>
        <taxon>Actinomadura</taxon>
    </lineage>
</organism>
<dbReference type="InterPro" id="IPR019920">
    <property type="entry name" value="F420-binding_dom_put"/>
</dbReference>
<dbReference type="Pfam" id="PF01243">
    <property type="entry name" value="PNPOx_N"/>
    <property type="match status" value="1"/>
</dbReference>
<dbReference type="InterPro" id="IPR011576">
    <property type="entry name" value="Pyridox_Oxase_N"/>
</dbReference>
<proteinExistence type="predicted"/>
<keyword evidence="4" id="KW-1185">Reference proteome</keyword>
<reference evidence="3 4" key="1">
    <citation type="submission" date="2022-04" db="EMBL/GenBank/DDBJ databases">
        <title>Genome draft of Actinomadura sp. ATCC 31491.</title>
        <authorList>
            <person name="Shi X."/>
            <person name="Du Y."/>
        </authorList>
    </citation>
    <scope>NUCLEOTIDE SEQUENCE [LARGE SCALE GENOMIC DNA]</scope>
    <source>
        <strain evidence="3 4">ATCC 31491</strain>
    </source>
</reference>
<dbReference type="NCBIfam" id="TIGR03618">
    <property type="entry name" value="Rv1155_F420"/>
    <property type="match status" value="1"/>
</dbReference>
<gene>
    <name evidence="3" type="ORF">MF672_007900</name>
</gene>
<dbReference type="EMBL" id="JAKRKC020000001">
    <property type="protein sequence ID" value="MCK2213708.1"/>
    <property type="molecule type" value="Genomic_DNA"/>
</dbReference>
<dbReference type="InterPro" id="IPR052019">
    <property type="entry name" value="F420H2_bilvrd_red/Heme_oxyg"/>
</dbReference>
<dbReference type="Gene3D" id="2.30.110.10">
    <property type="entry name" value="Electron Transport, Fmn-binding Protein, Chain A"/>
    <property type="match status" value="1"/>
</dbReference>
<dbReference type="RefSeq" id="WP_242371851.1">
    <property type="nucleotide sequence ID" value="NZ_JAKRKC020000001.1"/>
</dbReference>
<evidence type="ECO:0000259" key="2">
    <source>
        <dbReference type="Pfam" id="PF01243"/>
    </source>
</evidence>
<dbReference type="InterPro" id="IPR012349">
    <property type="entry name" value="Split_barrel_FMN-bd"/>
</dbReference>
<dbReference type="SUPFAM" id="SSF50475">
    <property type="entry name" value="FMN-binding split barrel"/>
    <property type="match status" value="1"/>
</dbReference>
<keyword evidence="1" id="KW-0560">Oxidoreductase</keyword>
<evidence type="ECO:0000256" key="1">
    <source>
        <dbReference type="ARBA" id="ARBA00023002"/>
    </source>
</evidence>
<evidence type="ECO:0000313" key="4">
    <source>
        <dbReference type="Proteomes" id="UP001317259"/>
    </source>
</evidence>
<protein>
    <submittedName>
        <fullName evidence="3">TIGR03618 family F420-dependent PPOX class oxidoreductase</fullName>
    </submittedName>
</protein>
<sequence length="127" mass="13863">MLEPAVRAALDAASFGHLATIGPDGSPHSTPVYVAARGEHVVFFTGPHTRKARNLARDPRLAISIVPAARWFEPVVVRGRVVDRIEGDAAWEIIDAIAAKYTDQPYPRDSPRTVFVIDPEHQKVGMG</sequence>
<evidence type="ECO:0000313" key="3">
    <source>
        <dbReference type="EMBL" id="MCK2213708.1"/>
    </source>
</evidence>
<dbReference type="Proteomes" id="UP001317259">
    <property type="component" value="Unassembled WGS sequence"/>
</dbReference>
<name>A0ABT0FNG4_9ACTN</name>
<dbReference type="PANTHER" id="PTHR35176:SF6">
    <property type="entry name" value="HEME OXYGENASE HI_0854-RELATED"/>
    <property type="match status" value="1"/>
</dbReference>
<comment type="caution">
    <text evidence="3">The sequence shown here is derived from an EMBL/GenBank/DDBJ whole genome shotgun (WGS) entry which is preliminary data.</text>
</comment>